<dbReference type="Pfam" id="PF00586">
    <property type="entry name" value="AIRS"/>
    <property type="match status" value="1"/>
</dbReference>
<dbReference type="InterPro" id="IPR006283">
    <property type="entry name" value="ThiL-like"/>
</dbReference>
<dbReference type="SUPFAM" id="SSF56042">
    <property type="entry name" value="PurM C-terminal domain-like"/>
    <property type="match status" value="1"/>
</dbReference>
<dbReference type="GO" id="GO:0009030">
    <property type="term" value="F:thiamine-phosphate kinase activity"/>
    <property type="evidence" value="ECO:0007669"/>
    <property type="project" value="InterPro"/>
</dbReference>
<organism evidence="3">
    <name type="scientific">marine metagenome</name>
    <dbReference type="NCBI Taxonomy" id="408172"/>
    <lineage>
        <taxon>unclassified sequences</taxon>
        <taxon>metagenomes</taxon>
        <taxon>ecological metagenomes</taxon>
    </lineage>
</organism>
<dbReference type="Pfam" id="PF02769">
    <property type="entry name" value="AIRS_C"/>
    <property type="match status" value="1"/>
</dbReference>
<dbReference type="InterPro" id="IPR016188">
    <property type="entry name" value="PurM-like_N"/>
</dbReference>
<dbReference type="SUPFAM" id="SSF55326">
    <property type="entry name" value="PurM N-terminal domain-like"/>
    <property type="match status" value="1"/>
</dbReference>
<dbReference type="PIRSF" id="PIRSF005303">
    <property type="entry name" value="Thiam_monoph_kin"/>
    <property type="match status" value="1"/>
</dbReference>
<dbReference type="Gene3D" id="3.30.1330.10">
    <property type="entry name" value="PurM-like, N-terminal domain"/>
    <property type="match status" value="1"/>
</dbReference>
<reference evidence="3" key="1">
    <citation type="submission" date="2018-05" db="EMBL/GenBank/DDBJ databases">
        <authorList>
            <person name="Lanie J.A."/>
            <person name="Ng W.-L."/>
            <person name="Kazmierczak K.M."/>
            <person name="Andrzejewski T.M."/>
            <person name="Davidsen T.M."/>
            <person name="Wayne K.J."/>
            <person name="Tettelin H."/>
            <person name="Glass J.I."/>
            <person name="Rusch D."/>
            <person name="Podicherti R."/>
            <person name="Tsui H.-C.T."/>
            <person name="Winkler M.E."/>
        </authorList>
    </citation>
    <scope>NUCLEOTIDE SEQUENCE</scope>
</reference>
<dbReference type="EMBL" id="UINC01031976">
    <property type="protein sequence ID" value="SVB18875.1"/>
    <property type="molecule type" value="Genomic_DNA"/>
</dbReference>
<protein>
    <recommendedName>
        <fullName evidence="4">PurM-like N-terminal domain-containing protein</fullName>
    </recommendedName>
</protein>
<dbReference type="InterPro" id="IPR036676">
    <property type="entry name" value="PurM-like_C_sf"/>
</dbReference>
<evidence type="ECO:0000313" key="3">
    <source>
        <dbReference type="EMBL" id="SVB18875.1"/>
    </source>
</evidence>
<dbReference type="NCBIfam" id="TIGR01379">
    <property type="entry name" value="thiL"/>
    <property type="match status" value="1"/>
</dbReference>
<proteinExistence type="inferred from homology"/>
<dbReference type="PANTHER" id="PTHR30270">
    <property type="entry name" value="THIAMINE-MONOPHOSPHATE KINASE"/>
    <property type="match status" value="1"/>
</dbReference>
<gene>
    <name evidence="3" type="ORF">METZ01_LOCUS171729</name>
</gene>
<feature type="domain" description="PurM-like N-terminal" evidence="1">
    <location>
        <begin position="37"/>
        <end position="148"/>
    </location>
</feature>
<accession>A0A382BYH4</accession>
<dbReference type="InterPro" id="IPR036921">
    <property type="entry name" value="PurM-like_N_sf"/>
</dbReference>
<evidence type="ECO:0000259" key="1">
    <source>
        <dbReference type="Pfam" id="PF00586"/>
    </source>
</evidence>
<dbReference type="Gene3D" id="3.90.650.10">
    <property type="entry name" value="PurM-like C-terminal domain"/>
    <property type="match status" value="1"/>
</dbReference>
<dbReference type="CDD" id="cd02194">
    <property type="entry name" value="ThiL"/>
    <property type="match status" value="1"/>
</dbReference>
<dbReference type="HAMAP" id="MF_02128">
    <property type="entry name" value="TMP_kinase"/>
    <property type="match status" value="1"/>
</dbReference>
<dbReference type="GO" id="GO:0009228">
    <property type="term" value="P:thiamine biosynthetic process"/>
    <property type="evidence" value="ECO:0007669"/>
    <property type="project" value="InterPro"/>
</dbReference>
<evidence type="ECO:0000259" key="2">
    <source>
        <dbReference type="Pfam" id="PF02769"/>
    </source>
</evidence>
<sequence length="330" mass="35771">MTKVSEISEFDLISRLETVLENNVTPNPDSKIELSIGDDAAVIGNLDNLQVVTTDAMVDKVHFVIDEVDMRDLGWKSLAVNYSDIASMGCKPIYSVVTLGIRADILVEQLESLYLGFSDLLNIYGGELVGGDIVKSDTFFISVTVVGSTDKPETMKRKTAVPGDVIAVTGALGCSNAGLRLLLNGELKKPSHFYDAHYLPKPRITEGINLLDMGIKTGMDISDGLINDLKKICVASNVNATINIDNIPVHEDLKASFPDKFKEMALTGGEDYELLITGHESIIRYISDSTQIDLHIIGEIEIGPGNVIAVDSSGTKIPLDTGGWDHFTEN</sequence>
<evidence type="ECO:0008006" key="4">
    <source>
        <dbReference type="Google" id="ProtNLM"/>
    </source>
</evidence>
<dbReference type="InterPro" id="IPR010918">
    <property type="entry name" value="PurM-like_C_dom"/>
</dbReference>
<name>A0A382BYH4_9ZZZZ</name>
<dbReference type="AlphaFoldDB" id="A0A382BYH4"/>
<feature type="domain" description="PurM-like C-terminal" evidence="2">
    <location>
        <begin position="162"/>
        <end position="306"/>
    </location>
</feature>
<dbReference type="PANTHER" id="PTHR30270:SF0">
    <property type="entry name" value="THIAMINE-MONOPHOSPHATE KINASE"/>
    <property type="match status" value="1"/>
</dbReference>